<organism evidence="2 3">
    <name type="scientific">Hymenobacter arizonensis</name>
    <name type="common">Siccationidurans arizonensis</name>
    <dbReference type="NCBI Taxonomy" id="1227077"/>
    <lineage>
        <taxon>Bacteria</taxon>
        <taxon>Pseudomonadati</taxon>
        <taxon>Bacteroidota</taxon>
        <taxon>Cytophagia</taxon>
        <taxon>Cytophagales</taxon>
        <taxon>Hymenobacteraceae</taxon>
        <taxon>Hymenobacter</taxon>
    </lineage>
</organism>
<gene>
    <name evidence="2" type="ORF">SAMN04515668_1074</name>
</gene>
<dbReference type="Gene3D" id="3.40.630.30">
    <property type="match status" value="1"/>
</dbReference>
<dbReference type="Pfam" id="PF13302">
    <property type="entry name" value="Acetyltransf_3"/>
    <property type="match status" value="1"/>
</dbReference>
<dbReference type="InterPro" id="IPR000182">
    <property type="entry name" value="GNAT_dom"/>
</dbReference>
<dbReference type="PANTHER" id="PTHR43415">
    <property type="entry name" value="SPERMIDINE N(1)-ACETYLTRANSFERASE"/>
    <property type="match status" value="1"/>
</dbReference>
<evidence type="ECO:0000313" key="3">
    <source>
        <dbReference type="Proteomes" id="UP000199029"/>
    </source>
</evidence>
<dbReference type="EMBL" id="FOXS01000001">
    <property type="protein sequence ID" value="SFP98789.1"/>
    <property type="molecule type" value="Genomic_DNA"/>
</dbReference>
<reference evidence="3" key="1">
    <citation type="submission" date="2016-10" db="EMBL/GenBank/DDBJ databases">
        <authorList>
            <person name="Varghese N."/>
            <person name="Submissions S."/>
        </authorList>
    </citation>
    <scope>NUCLEOTIDE SEQUENCE [LARGE SCALE GENOMIC DNA]</scope>
    <source>
        <strain evidence="3">OR362-8,ATCC BAA-1266,JCM 13504</strain>
    </source>
</reference>
<dbReference type="OrthoDB" id="9811523at2"/>
<protein>
    <submittedName>
        <fullName evidence="2">Protein N-acetyltransferase, RimJ/RimL family</fullName>
    </submittedName>
</protein>
<keyword evidence="2" id="KW-0808">Transferase</keyword>
<dbReference type="PANTHER" id="PTHR43415:SF5">
    <property type="entry name" value="ACETYLTRANSFERASE"/>
    <property type="match status" value="1"/>
</dbReference>
<evidence type="ECO:0000259" key="1">
    <source>
        <dbReference type="PROSITE" id="PS51186"/>
    </source>
</evidence>
<dbReference type="InterPro" id="IPR016181">
    <property type="entry name" value="Acyl_CoA_acyltransferase"/>
</dbReference>
<proteinExistence type="predicted"/>
<feature type="domain" description="N-acetyltransferase" evidence="1">
    <location>
        <begin position="2"/>
        <end position="171"/>
    </location>
</feature>
<dbReference type="GO" id="GO:0016747">
    <property type="term" value="F:acyltransferase activity, transferring groups other than amino-acyl groups"/>
    <property type="evidence" value="ECO:0007669"/>
    <property type="project" value="InterPro"/>
</dbReference>
<dbReference type="STRING" id="1227077.SAMN04515668_1074"/>
<dbReference type="PROSITE" id="PS51186">
    <property type="entry name" value="GNAT"/>
    <property type="match status" value="1"/>
</dbReference>
<dbReference type="Proteomes" id="UP000199029">
    <property type="component" value="Unassembled WGS sequence"/>
</dbReference>
<sequence>MVLLKPLTENDFPQLISWVDNERLLKEWSDPMFTYPLTTEQLHQYLQHANQPRKSEVFAYKALDAATGDVVGQISLAHLNWNDSTGRISSVLVGDEALRCRGYGQAMVKALLKIGFEKLGLRRISLGVYDFNSPAIRCYQRCGFHHIGTLRHVVRYQDEYWSSVEMSIMQHEWRQTGAETQAA</sequence>
<name>A0A1I5UUA5_HYMAR</name>
<dbReference type="SUPFAM" id="SSF55729">
    <property type="entry name" value="Acyl-CoA N-acyltransferases (Nat)"/>
    <property type="match status" value="1"/>
</dbReference>
<dbReference type="AlphaFoldDB" id="A0A1I5UUA5"/>
<keyword evidence="3" id="KW-1185">Reference proteome</keyword>
<evidence type="ECO:0000313" key="2">
    <source>
        <dbReference type="EMBL" id="SFP98789.1"/>
    </source>
</evidence>
<accession>A0A1I5UUA5</accession>
<dbReference type="RefSeq" id="WP_092669705.1">
    <property type="nucleotide sequence ID" value="NZ_FOXS01000001.1"/>
</dbReference>